<evidence type="ECO:0000313" key="1">
    <source>
        <dbReference type="EMBL" id="KAH8690141.1"/>
    </source>
</evidence>
<evidence type="ECO:0000313" key="2">
    <source>
        <dbReference type="Proteomes" id="UP001201262"/>
    </source>
</evidence>
<dbReference type="GeneID" id="70251509"/>
<protein>
    <submittedName>
        <fullName evidence="1">Uncharacterized protein</fullName>
    </submittedName>
</protein>
<gene>
    <name evidence="1" type="ORF">BGW36DRAFT_433095</name>
</gene>
<name>A0AAD4KFY9_9EURO</name>
<accession>A0AAD4KFY9</accession>
<sequence>MVLEASGAASASSSGGNDFHVVVRPGTLGHSRPGSPFPIVIQMTGYQSQPSQNQTAQYSIMLRKANGSATVVRFGSPGNPYEDNRGNQIFVFDHTQMTIGQVPEGEWDLGVYVQHIHHHNNNITHQDTVFKVGNARFTVASGTGTGSLDDTMKSWLRSNQHILNAWPVYNGFM</sequence>
<proteinExistence type="predicted"/>
<organism evidence="1 2">
    <name type="scientific">Talaromyces proteolyticus</name>
    <dbReference type="NCBI Taxonomy" id="1131652"/>
    <lineage>
        <taxon>Eukaryota</taxon>
        <taxon>Fungi</taxon>
        <taxon>Dikarya</taxon>
        <taxon>Ascomycota</taxon>
        <taxon>Pezizomycotina</taxon>
        <taxon>Eurotiomycetes</taxon>
        <taxon>Eurotiomycetidae</taxon>
        <taxon>Eurotiales</taxon>
        <taxon>Trichocomaceae</taxon>
        <taxon>Talaromyces</taxon>
        <taxon>Talaromyces sect. Bacilispori</taxon>
    </lineage>
</organism>
<dbReference type="AlphaFoldDB" id="A0AAD4KFY9"/>
<dbReference type="RefSeq" id="XP_046066424.1">
    <property type="nucleotide sequence ID" value="XM_046221222.1"/>
</dbReference>
<keyword evidence="2" id="KW-1185">Reference proteome</keyword>
<dbReference type="EMBL" id="JAJTJA010000014">
    <property type="protein sequence ID" value="KAH8690141.1"/>
    <property type="molecule type" value="Genomic_DNA"/>
</dbReference>
<comment type="caution">
    <text evidence="1">The sequence shown here is derived from an EMBL/GenBank/DDBJ whole genome shotgun (WGS) entry which is preliminary data.</text>
</comment>
<reference evidence="1" key="1">
    <citation type="submission" date="2021-12" db="EMBL/GenBank/DDBJ databases">
        <title>Convergent genome expansion in fungi linked to evolution of root-endophyte symbiosis.</title>
        <authorList>
            <consortium name="DOE Joint Genome Institute"/>
            <person name="Ke Y.-H."/>
            <person name="Bonito G."/>
            <person name="Liao H.-L."/>
            <person name="Looney B."/>
            <person name="Rojas-Flechas A."/>
            <person name="Nash J."/>
            <person name="Hameed K."/>
            <person name="Schadt C."/>
            <person name="Martin F."/>
            <person name="Crous P.W."/>
            <person name="Miettinen O."/>
            <person name="Magnuson J.K."/>
            <person name="Labbe J."/>
            <person name="Jacobson D."/>
            <person name="Doktycz M.J."/>
            <person name="Veneault-Fourrey C."/>
            <person name="Kuo A."/>
            <person name="Mondo S."/>
            <person name="Calhoun S."/>
            <person name="Riley R."/>
            <person name="Ohm R."/>
            <person name="LaButti K."/>
            <person name="Andreopoulos B."/>
            <person name="Pangilinan J."/>
            <person name="Nolan M."/>
            <person name="Tritt A."/>
            <person name="Clum A."/>
            <person name="Lipzen A."/>
            <person name="Daum C."/>
            <person name="Barry K."/>
            <person name="Grigoriev I.V."/>
            <person name="Vilgalys R."/>
        </authorList>
    </citation>
    <scope>NUCLEOTIDE SEQUENCE</scope>
    <source>
        <strain evidence="1">PMI_201</strain>
    </source>
</reference>
<dbReference type="Proteomes" id="UP001201262">
    <property type="component" value="Unassembled WGS sequence"/>
</dbReference>